<dbReference type="InParanoid" id="A0A804PNM6"/>
<evidence type="ECO:0000313" key="2">
    <source>
        <dbReference type="EnsemblPlants" id="Zm00001eb252560_P001"/>
    </source>
</evidence>
<reference evidence="3" key="1">
    <citation type="journal article" date="2009" name="Science">
        <title>The B73 maize genome: complexity, diversity, and dynamics.</title>
        <authorList>
            <person name="Schnable P.S."/>
            <person name="Ware D."/>
            <person name="Fulton R.S."/>
            <person name="Stein J.C."/>
            <person name="Wei F."/>
            <person name="Pasternak S."/>
            <person name="Liang C."/>
            <person name="Zhang J."/>
            <person name="Fulton L."/>
            <person name="Graves T.A."/>
            <person name="Minx P."/>
            <person name="Reily A.D."/>
            <person name="Courtney L."/>
            <person name="Kruchowski S.S."/>
            <person name="Tomlinson C."/>
            <person name="Strong C."/>
            <person name="Delehaunty K."/>
            <person name="Fronick C."/>
            <person name="Courtney B."/>
            <person name="Rock S.M."/>
            <person name="Belter E."/>
            <person name="Du F."/>
            <person name="Kim K."/>
            <person name="Abbott R.M."/>
            <person name="Cotton M."/>
            <person name="Levy A."/>
            <person name="Marchetto P."/>
            <person name="Ochoa K."/>
            <person name="Jackson S.M."/>
            <person name="Gillam B."/>
            <person name="Chen W."/>
            <person name="Yan L."/>
            <person name="Higginbotham J."/>
            <person name="Cardenas M."/>
            <person name="Waligorski J."/>
            <person name="Applebaum E."/>
            <person name="Phelps L."/>
            <person name="Falcone J."/>
            <person name="Kanchi K."/>
            <person name="Thane T."/>
            <person name="Scimone A."/>
            <person name="Thane N."/>
            <person name="Henke J."/>
            <person name="Wang T."/>
            <person name="Ruppert J."/>
            <person name="Shah N."/>
            <person name="Rotter K."/>
            <person name="Hodges J."/>
            <person name="Ingenthron E."/>
            <person name="Cordes M."/>
            <person name="Kohlberg S."/>
            <person name="Sgro J."/>
            <person name="Delgado B."/>
            <person name="Mead K."/>
            <person name="Chinwalla A."/>
            <person name="Leonard S."/>
            <person name="Crouse K."/>
            <person name="Collura K."/>
            <person name="Kudrna D."/>
            <person name="Currie J."/>
            <person name="He R."/>
            <person name="Angelova A."/>
            <person name="Rajasekar S."/>
            <person name="Mueller T."/>
            <person name="Lomeli R."/>
            <person name="Scara G."/>
            <person name="Ko A."/>
            <person name="Delaney K."/>
            <person name="Wissotski M."/>
            <person name="Lopez G."/>
            <person name="Campos D."/>
            <person name="Braidotti M."/>
            <person name="Ashley E."/>
            <person name="Golser W."/>
            <person name="Kim H."/>
            <person name="Lee S."/>
            <person name="Lin J."/>
            <person name="Dujmic Z."/>
            <person name="Kim W."/>
            <person name="Talag J."/>
            <person name="Zuccolo A."/>
            <person name="Fan C."/>
            <person name="Sebastian A."/>
            <person name="Kramer M."/>
            <person name="Spiegel L."/>
            <person name="Nascimento L."/>
            <person name="Zutavern T."/>
            <person name="Miller B."/>
            <person name="Ambroise C."/>
            <person name="Muller S."/>
            <person name="Spooner W."/>
            <person name="Narechania A."/>
            <person name="Ren L."/>
            <person name="Wei S."/>
            <person name="Kumari S."/>
            <person name="Faga B."/>
            <person name="Levy M.J."/>
            <person name="McMahan L."/>
            <person name="Van Buren P."/>
            <person name="Vaughn M.W."/>
            <person name="Ying K."/>
            <person name="Yeh C.-T."/>
            <person name="Emrich S.J."/>
            <person name="Jia Y."/>
            <person name="Kalyanaraman A."/>
            <person name="Hsia A.-P."/>
            <person name="Barbazuk W.B."/>
            <person name="Baucom R.S."/>
            <person name="Brutnell T.P."/>
            <person name="Carpita N.C."/>
            <person name="Chaparro C."/>
            <person name="Chia J.-M."/>
            <person name="Deragon J.-M."/>
            <person name="Estill J.C."/>
            <person name="Fu Y."/>
            <person name="Jeddeloh J.A."/>
            <person name="Han Y."/>
            <person name="Lee H."/>
            <person name="Li P."/>
            <person name="Lisch D.R."/>
            <person name="Liu S."/>
            <person name="Liu Z."/>
            <person name="Nagel D.H."/>
            <person name="McCann M.C."/>
            <person name="SanMiguel P."/>
            <person name="Myers A.M."/>
            <person name="Nettleton D."/>
            <person name="Nguyen J."/>
            <person name="Penning B.W."/>
            <person name="Ponnala L."/>
            <person name="Schneider K.L."/>
            <person name="Schwartz D.C."/>
            <person name="Sharma A."/>
            <person name="Soderlund C."/>
            <person name="Springer N.M."/>
            <person name="Sun Q."/>
            <person name="Wang H."/>
            <person name="Waterman M."/>
            <person name="Westerman R."/>
            <person name="Wolfgruber T.K."/>
            <person name="Yang L."/>
            <person name="Yu Y."/>
            <person name="Zhang L."/>
            <person name="Zhou S."/>
            <person name="Zhu Q."/>
            <person name="Bennetzen J.L."/>
            <person name="Dawe R.K."/>
            <person name="Jiang J."/>
            <person name="Jiang N."/>
            <person name="Presting G.G."/>
            <person name="Wessler S.R."/>
            <person name="Aluru S."/>
            <person name="Martienssen R.A."/>
            <person name="Clifton S.W."/>
            <person name="McCombie W.R."/>
            <person name="Wing R.A."/>
            <person name="Wilson R.K."/>
        </authorList>
    </citation>
    <scope>NUCLEOTIDE SEQUENCE [LARGE SCALE GENOMIC DNA]</scope>
    <source>
        <strain evidence="3">cv. B73</strain>
    </source>
</reference>
<dbReference type="Proteomes" id="UP000007305">
    <property type="component" value="Chromosome 5"/>
</dbReference>
<proteinExistence type="predicted"/>
<protein>
    <submittedName>
        <fullName evidence="2">Uncharacterized protein</fullName>
    </submittedName>
</protein>
<evidence type="ECO:0000256" key="1">
    <source>
        <dbReference type="SAM" id="MobiDB-lite"/>
    </source>
</evidence>
<dbReference type="AlphaFoldDB" id="A0A804PNM6"/>
<sequence length="194" mass="20658">MYQKIHICMAPMGTRICMCHGHATRVACKRVSSSSILLSCCQLLQTDDGAWSPGAPSCLLGYLPPGAEAAVVLGGHGVALDELEAVGDGLGVEGVGPHDRRRRRRLVFLPGSRRRRRHDENPSAAGPPRAAATAAAAASRQLPHEQAHVAADEAQEREQLDPQPPHGEEAVPRAQPKPPPPPPPALQPHVVLLR</sequence>
<dbReference type="Gramene" id="Zm00001eb252560_T001">
    <property type="protein sequence ID" value="Zm00001eb252560_P001"/>
    <property type="gene ID" value="Zm00001eb252560"/>
</dbReference>
<reference evidence="2" key="2">
    <citation type="submission" date="2019-07" db="EMBL/GenBank/DDBJ databases">
        <authorList>
            <person name="Seetharam A."/>
            <person name="Woodhouse M."/>
            <person name="Cannon E."/>
        </authorList>
    </citation>
    <scope>NUCLEOTIDE SEQUENCE [LARGE SCALE GENOMIC DNA]</scope>
    <source>
        <strain evidence="2">cv. B73</strain>
    </source>
</reference>
<dbReference type="EnsemblPlants" id="Zm00001eb252560_T001">
    <property type="protein sequence ID" value="Zm00001eb252560_P001"/>
    <property type="gene ID" value="Zm00001eb252560"/>
</dbReference>
<accession>A0A804PNM6</accession>
<name>A0A804PNM6_MAIZE</name>
<keyword evidence="3" id="KW-1185">Reference proteome</keyword>
<feature type="region of interest" description="Disordered" evidence="1">
    <location>
        <begin position="109"/>
        <end position="194"/>
    </location>
</feature>
<evidence type="ECO:0000313" key="3">
    <source>
        <dbReference type="Proteomes" id="UP000007305"/>
    </source>
</evidence>
<feature type="compositionally biased region" description="Pro residues" evidence="1">
    <location>
        <begin position="175"/>
        <end position="186"/>
    </location>
</feature>
<feature type="compositionally biased region" description="Low complexity" evidence="1">
    <location>
        <begin position="122"/>
        <end position="138"/>
    </location>
</feature>
<organism evidence="2 3">
    <name type="scientific">Zea mays</name>
    <name type="common">Maize</name>
    <dbReference type="NCBI Taxonomy" id="4577"/>
    <lineage>
        <taxon>Eukaryota</taxon>
        <taxon>Viridiplantae</taxon>
        <taxon>Streptophyta</taxon>
        <taxon>Embryophyta</taxon>
        <taxon>Tracheophyta</taxon>
        <taxon>Spermatophyta</taxon>
        <taxon>Magnoliopsida</taxon>
        <taxon>Liliopsida</taxon>
        <taxon>Poales</taxon>
        <taxon>Poaceae</taxon>
        <taxon>PACMAD clade</taxon>
        <taxon>Panicoideae</taxon>
        <taxon>Andropogonodae</taxon>
        <taxon>Andropogoneae</taxon>
        <taxon>Tripsacinae</taxon>
        <taxon>Zea</taxon>
    </lineage>
</organism>
<feature type="compositionally biased region" description="Basic and acidic residues" evidence="1">
    <location>
        <begin position="142"/>
        <end position="171"/>
    </location>
</feature>
<reference evidence="2" key="3">
    <citation type="submission" date="2021-05" db="UniProtKB">
        <authorList>
            <consortium name="EnsemblPlants"/>
        </authorList>
    </citation>
    <scope>IDENTIFICATION</scope>
    <source>
        <strain evidence="2">cv. B73</strain>
    </source>
</reference>